<feature type="region of interest" description="Disordered" evidence="2">
    <location>
        <begin position="42"/>
        <end position="67"/>
    </location>
</feature>
<evidence type="ECO:0000313" key="4">
    <source>
        <dbReference type="EMBL" id="CAI4211799.1"/>
    </source>
</evidence>
<feature type="region of interest" description="Disordered" evidence="2">
    <location>
        <begin position="350"/>
        <end position="378"/>
    </location>
</feature>
<dbReference type="AlphaFoldDB" id="A0A9P1GXP2"/>
<feature type="domain" description="C2H2-type" evidence="3">
    <location>
        <begin position="181"/>
        <end position="208"/>
    </location>
</feature>
<reference evidence="4" key="1">
    <citation type="submission" date="2022-11" db="EMBL/GenBank/DDBJ databases">
        <authorList>
            <person name="Scott C."/>
            <person name="Bruce N."/>
        </authorList>
    </citation>
    <scope>NUCLEOTIDE SEQUENCE</scope>
</reference>
<comment type="caution">
    <text evidence="4">The sequence shown here is derived from an EMBL/GenBank/DDBJ whole genome shotgun (WGS) entry which is preliminary data.</text>
</comment>
<protein>
    <recommendedName>
        <fullName evidence="3">C2H2-type domain-containing protein</fullName>
    </recommendedName>
</protein>
<keyword evidence="5" id="KW-1185">Reference proteome</keyword>
<dbReference type="Proteomes" id="UP000838763">
    <property type="component" value="Unassembled WGS sequence"/>
</dbReference>
<dbReference type="PROSITE" id="PS00028">
    <property type="entry name" value="ZINC_FINGER_C2H2_1"/>
    <property type="match status" value="1"/>
</dbReference>
<evidence type="ECO:0000256" key="2">
    <source>
        <dbReference type="SAM" id="MobiDB-lite"/>
    </source>
</evidence>
<feature type="region of interest" description="Disordered" evidence="2">
    <location>
        <begin position="134"/>
        <end position="181"/>
    </location>
</feature>
<accession>A0A9P1GXP2</accession>
<feature type="compositionally biased region" description="Low complexity" evidence="2">
    <location>
        <begin position="145"/>
        <end position="158"/>
    </location>
</feature>
<evidence type="ECO:0000259" key="3">
    <source>
        <dbReference type="PROSITE" id="PS50157"/>
    </source>
</evidence>
<dbReference type="GO" id="GO:0008270">
    <property type="term" value="F:zinc ion binding"/>
    <property type="evidence" value="ECO:0007669"/>
    <property type="project" value="UniProtKB-KW"/>
</dbReference>
<keyword evidence="1" id="KW-0863">Zinc-finger</keyword>
<keyword evidence="1" id="KW-0479">Metal-binding</keyword>
<dbReference type="PROSITE" id="PS50157">
    <property type="entry name" value="ZINC_FINGER_C2H2_2"/>
    <property type="match status" value="1"/>
</dbReference>
<sequence length="445" mass="48141">MASSKVRVTTRPLWKFLDPVRVNAPILSILSYPPRSPIHSAMMQSHARAGSQSLLLGPGPLHSNNRVTRRKSMNNGAANVAALTAAIKDVGDVSASLPSGGFARRHTVSKGAIGRTTQTSLLTSRLLADRNGEIPENAIDDDPADASSDQAASAAQNARVRRASDGQPLTKDGRKSSRTELRCEKCGKGYKHSSCLTKHLWEHTPEWTYTSKLLISKHQQVQLLEAASVLVAMNNAPEDEPMSTTIVNVSTPPDSARGFPSDNESASPAASGYSEQNDRQSSADTTPPPQQELFGQSIPGYRHLSKRYSSGGFSRSYQSTPISGVVGSAPNGPLVALDMRVSRARTVDLRHRQQRQPDGHPALGRTSGTTSACALPRPGGVTIERRLSQQLPQQAARELHPRELRRVDVKMEDSADSDMAEDDEDMQSRARSDEEEDGVFGLMVI</sequence>
<feature type="compositionally biased region" description="Polar residues" evidence="2">
    <location>
        <begin position="262"/>
        <end position="285"/>
    </location>
</feature>
<feature type="region of interest" description="Disordered" evidence="2">
    <location>
        <begin position="390"/>
        <end position="445"/>
    </location>
</feature>
<name>A0A9P1GXP2_9PEZI</name>
<feature type="compositionally biased region" description="Acidic residues" evidence="2">
    <location>
        <begin position="414"/>
        <end position="425"/>
    </location>
</feature>
<gene>
    <name evidence="4" type="ORF">PPNO1_LOCUS1573</name>
</gene>
<evidence type="ECO:0000313" key="5">
    <source>
        <dbReference type="Proteomes" id="UP000838763"/>
    </source>
</evidence>
<dbReference type="OrthoDB" id="2152896at2759"/>
<dbReference type="InterPro" id="IPR013087">
    <property type="entry name" value="Znf_C2H2_type"/>
</dbReference>
<feature type="compositionally biased region" description="Polar residues" evidence="2">
    <location>
        <begin position="242"/>
        <end position="253"/>
    </location>
</feature>
<feature type="region of interest" description="Disordered" evidence="2">
    <location>
        <begin position="239"/>
        <end position="301"/>
    </location>
</feature>
<feature type="compositionally biased region" description="Basic and acidic residues" evidence="2">
    <location>
        <begin position="171"/>
        <end position="181"/>
    </location>
</feature>
<feature type="compositionally biased region" description="Basic and acidic residues" evidence="2">
    <location>
        <begin position="397"/>
        <end position="413"/>
    </location>
</feature>
<evidence type="ECO:0000256" key="1">
    <source>
        <dbReference type="PROSITE-ProRule" id="PRU00042"/>
    </source>
</evidence>
<dbReference type="EMBL" id="CALLCH030000003">
    <property type="protein sequence ID" value="CAI4211799.1"/>
    <property type="molecule type" value="Genomic_DNA"/>
</dbReference>
<proteinExistence type="predicted"/>
<organism evidence="4 5">
    <name type="scientific">Parascedosporium putredinis</name>
    <dbReference type="NCBI Taxonomy" id="1442378"/>
    <lineage>
        <taxon>Eukaryota</taxon>
        <taxon>Fungi</taxon>
        <taxon>Dikarya</taxon>
        <taxon>Ascomycota</taxon>
        <taxon>Pezizomycotina</taxon>
        <taxon>Sordariomycetes</taxon>
        <taxon>Hypocreomycetidae</taxon>
        <taxon>Microascales</taxon>
        <taxon>Microascaceae</taxon>
        <taxon>Parascedosporium</taxon>
    </lineage>
</organism>
<keyword evidence="1" id="KW-0862">Zinc</keyword>